<keyword evidence="5" id="KW-1185">Reference proteome</keyword>
<dbReference type="InterPro" id="IPR026960">
    <property type="entry name" value="RVT-Znf"/>
</dbReference>
<organism evidence="4 5">
    <name type="scientific">Senna tora</name>
    <dbReference type="NCBI Taxonomy" id="362788"/>
    <lineage>
        <taxon>Eukaryota</taxon>
        <taxon>Viridiplantae</taxon>
        <taxon>Streptophyta</taxon>
        <taxon>Embryophyta</taxon>
        <taxon>Tracheophyta</taxon>
        <taxon>Spermatophyta</taxon>
        <taxon>Magnoliopsida</taxon>
        <taxon>eudicotyledons</taxon>
        <taxon>Gunneridae</taxon>
        <taxon>Pentapetalae</taxon>
        <taxon>rosids</taxon>
        <taxon>fabids</taxon>
        <taxon>Fabales</taxon>
        <taxon>Fabaceae</taxon>
        <taxon>Caesalpinioideae</taxon>
        <taxon>Cassia clade</taxon>
        <taxon>Senna</taxon>
    </lineage>
</organism>
<dbReference type="Gene3D" id="3.60.10.10">
    <property type="entry name" value="Endonuclease/exonuclease/phosphatase"/>
    <property type="match status" value="1"/>
</dbReference>
<dbReference type="Proteomes" id="UP000634136">
    <property type="component" value="Unassembled WGS sequence"/>
</dbReference>
<name>A0A834T454_9FABA</name>
<dbReference type="Pfam" id="PF13456">
    <property type="entry name" value="RVT_3"/>
    <property type="match status" value="1"/>
</dbReference>
<feature type="compositionally biased region" description="Basic and acidic residues" evidence="2">
    <location>
        <begin position="368"/>
        <end position="379"/>
    </location>
</feature>
<sequence>MATEGVLSVEETDQIERSSKKVKTQDVLNHDSEMVTEGDDSELQLINGDQKAVGFVSFRDKLTGNVPEQNSAMSMSASEDEVEDDEVEEGSSDSDASSEGDDDGSPFVPCPKLKFTQEELDEWCRPRKLTLIVHLMGRTGFFAVSFTNQNDFVYAYQEGPWMVADHYLVVQRCRPNFNPKDANEVTKIAAWVRVPSLPLEFYNARCLWRIGDLVGRTLKIDPTTSLTSRGKFARICIEINLKKQLVPQVEVRGRCYAVEYEGLHMVCFHCGRYGHTRDLCMLKKEAEGMEKSQQVDLNEVPNDGEQGRDNGDEAAPGMVQGAVRQEDNNGNDGIFGPWMVVSRSKRGKNFIPKRNGFNGGGAKVNHGGMDKRKGGNEPRSRFDVLKNVGEQMENPLGSGINEVVLQGWSTDPNESSFSRKINGKEVIEDRAPWKPNVVQSHPPALTLVQTVTGNSRKPNVSNRDIALRPRSSSGPKRGSNGPSSFMMPISSSGENIGSSRYMGSQGLVSQDGVGPFQLTETHSSTLLHSQPREPPNRGPQQRALRGREGKTEANGGVSTHGGASTHGGVSTHGGTSTHGGALMHGGRHGVGASVSGLEAPASRMDVENCRGTASKSFPGLIRDLKRNFKVDFLALVETHQEGVNAQRIVDKLGFTHHVMVDAVGYSGGIWCMWNECGCQFRVVQKHAQFIHFNVLEGSRRWFLTIVYGSPRVAPRRELWNKLNSIGASMGDPWCIVGDFNAFLFYSEKIGGSSLGSRPDRHFLNMVDINSLVDLGYTGPNFTWQRGSVAVRLDRALANLGWRYMFPEASVMHLPRLKSEHSPILVRLHSVNDLGVERNRPFRFLASWLLHDNFHNVVKDSWQSDWYGSLNCFQEKIKVWNREVFGNIFRKKDKLLRRIPAKSVASAIPVYSMQMTVLPSRVCEEVEKRSRAFIWRDNDSSKKIHLVSWSAMCRTKQYGGLGLRHVREQNKAFMVKLGWGLTNQKDALWARVLRAKYKCGDDLIPVIDRNNSASRLWKGIADAWKYVQDGLVWRLGDGKKVRFWSDPWLPNGKALCTYALGPLSTSDLAMVAADFVSPSGAWSGLDLISCILVRDDNFSTKSAYHAITSVDGGERIDFWKLLWKWKGMEKIRSFLWLCGHDRLLTNVARKRRGMAATDICSRCNGAPEDLLHTLRDCPKAKCIWLKLLGFSGNDWDVIFANACWFIWRMRNAEIFDDSRDRYVDPVIAILKLSSDSIRAMDKSIVGGSRHCPSVNRFICWNKHEKGWVKFNVDGVRKDSLSLTACGGLARDSEGRFLTGFVHKLGDGTALNAELWSMLSALEVAWRAGFKKIVVESDCLTAVKLVNDSVQAMHPCSTILSQIHHWVAFDWEIKFVHVHREGNFAADALATFAFSWPLGLNALNDAPAFLHQFLLADIEGRGCLRLCGG</sequence>
<comment type="caution">
    <text evidence="4">The sequence shown here is derived from an EMBL/GenBank/DDBJ whole genome shotgun (WGS) entry which is preliminary data.</text>
</comment>
<gene>
    <name evidence="4" type="ORF">G2W53_029363</name>
</gene>
<dbReference type="InterPro" id="IPR001878">
    <property type="entry name" value="Znf_CCHC"/>
</dbReference>
<dbReference type="Pfam" id="PF03372">
    <property type="entry name" value="Exo_endo_phos"/>
    <property type="match status" value="1"/>
</dbReference>
<feature type="compositionally biased region" description="Low complexity" evidence="2">
    <location>
        <begin position="468"/>
        <end position="484"/>
    </location>
</feature>
<dbReference type="PANTHER" id="PTHR31286:SF99">
    <property type="entry name" value="DUF4283 DOMAIN-CONTAINING PROTEIN"/>
    <property type="match status" value="1"/>
</dbReference>
<dbReference type="CDD" id="cd06222">
    <property type="entry name" value="RNase_H_like"/>
    <property type="match status" value="1"/>
</dbReference>
<dbReference type="PANTHER" id="PTHR31286">
    <property type="entry name" value="GLYCINE-RICH CELL WALL STRUCTURAL PROTEIN 1.8-LIKE"/>
    <property type="match status" value="1"/>
</dbReference>
<dbReference type="OrthoDB" id="1433099at2759"/>
<dbReference type="GO" id="GO:0003676">
    <property type="term" value="F:nucleic acid binding"/>
    <property type="evidence" value="ECO:0007669"/>
    <property type="project" value="InterPro"/>
</dbReference>
<dbReference type="GO" id="GO:0008270">
    <property type="term" value="F:zinc ion binding"/>
    <property type="evidence" value="ECO:0007669"/>
    <property type="project" value="UniProtKB-KW"/>
</dbReference>
<feature type="region of interest" description="Disordered" evidence="2">
    <location>
        <begin position="452"/>
        <end position="594"/>
    </location>
</feature>
<dbReference type="Gene3D" id="3.30.420.10">
    <property type="entry name" value="Ribonuclease H-like superfamily/Ribonuclease H"/>
    <property type="match status" value="1"/>
</dbReference>
<feature type="region of interest" description="Disordered" evidence="2">
    <location>
        <begin position="349"/>
        <end position="379"/>
    </location>
</feature>
<dbReference type="InterPro" id="IPR044730">
    <property type="entry name" value="RNase_H-like_dom_plant"/>
</dbReference>
<feature type="compositionally biased region" description="Acidic residues" evidence="2">
    <location>
        <begin position="78"/>
        <end position="104"/>
    </location>
</feature>
<evidence type="ECO:0000259" key="3">
    <source>
        <dbReference type="PROSITE" id="PS50158"/>
    </source>
</evidence>
<dbReference type="InterPro" id="IPR002156">
    <property type="entry name" value="RNaseH_domain"/>
</dbReference>
<dbReference type="Pfam" id="PF13966">
    <property type="entry name" value="zf-RVT"/>
    <property type="match status" value="1"/>
</dbReference>
<evidence type="ECO:0000256" key="1">
    <source>
        <dbReference type="PROSITE-ProRule" id="PRU00047"/>
    </source>
</evidence>
<feature type="domain" description="CCHC-type" evidence="3">
    <location>
        <begin position="267"/>
        <end position="280"/>
    </location>
</feature>
<dbReference type="InterPro" id="IPR036397">
    <property type="entry name" value="RNaseH_sf"/>
</dbReference>
<dbReference type="GO" id="GO:0004523">
    <property type="term" value="F:RNA-DNA hybrid ribonuclease activity"/>
    <property type="evidence" value="ECO:0007669"/>
    <property type="project" value="InterPro"/>
</dbReference>
<dbReference type="SUPFAM" id="SSF53098">
    <property type="entry name" value="Ribonuclease H-like"/>
    <property type="match status" value="1"/>
</dbReference>
<feature type="compositionally biased region" description="Low complexity" evidence="2">
    <location>
        <begin position="555"/>
        <end position="581"/>
    </location>
</feature>
<feature type="region of interest" description="Disordered" evidence="2">
    <location>
        <begin position="1"/>
        <end position="42"/>
    </location>
</feature>
<feature type="compositionally biased region" description="Polar residues" evidence="2">
    <location>
        <begin position="489"/>
        <end position="508"/>
    </location>
</feature>
<dbReference type="EMBL" id="JAAIUW010000009">
    <property type="protein sequence ID" value="KAF7815394.1"/>
    <property type="molecule type" value="Genomic_DNA"/>
</dbReference>
<feature type="region of interest" description="Disordered" evidence="2">
    <location>
        <begin position="291"/>
        <end position="316"/>
    </location>
</feature>
<keyword evidence="1" id="KW-0863">Zinc-finger</keyword>
<accession>A0A834T454</accession>
<dbReference type="InterPro" id="IPR040256">
    <property type="entry name" value="At4g02000-like"/>
</dbReference>
<dbReference type="SUPFAM" id="SSF56219">
    <property type="entry name" value="DNase I-like"/>
    <property type="match status" value="1"/>
</dbReference>
<protein>
    <submittedName>
        <fullName evidence="4">Putative ribonuclease H protein At1g65750 family</fullName>
    </submittedName>
</protein>
<evidence type="ECO:0000256" key="2">
    <source>
        <dbReference type="SAM" id="MobiDB-lite"/>
    </source>
</evidence>
<proteinExistence type="predicted"/>
<feature type="compositionally biased region" description="Polar residues" evidence="2">
    <location>
        <begin position="518"/>
        <end position="528"/>
    </location>
</feature>
<feature type="region of interest" description="Disordered" evidence="2">
    <location>
        <begin position="65"/>
        <end position="109"/>
    </location>
</feature>
<keyword evidence="1" id="KW-0862">Zinc</keyword>
<feature type="compositionally biased region" description="Polar residues" evidence="2">
    <location>
        <begin position="452"/>
        <end position="462"/>
    </location>
</feature>
<evidence type="ECO:0000313" key="4">
    <source>
        <dbReference type="EMBL" id="KAF7815394.1"/>
    </source>
</evidence>
<reference evidence="4" key="1">
    <citation type="submission" date="2020-09" db="EMBL/GenBank/DDBJ databases">
        <title>Genome-Enabled Discovery of Anthraquinone Biosynthesis in Senna tora.</title>
        <authorList>
            <person name="Kang S.-H."/>
            <person name="Pandey R.P."/>
            <person name="Lee C.-M."/>
            <person name="Sim J.-S."/>
            <person name="Jeong J.-T."/>
            <person name="Choi B.-S."/>
            <person name="Jung M."/>
            <person name="Ginzburg D."/>
            <person name="Zhao K."/>
            <person name="Won S.Y."/>
            <person name="Oh T.-J."/>
            <person name="Yu Y."/>
            <person name="Kim N.-H."/>
            <person name="Lee O.R."/>
            <person name="Lee T.-H."/>
            <person name="Bashyal P."/>
            <person name="Kim T.-S."/>
            <person name="Lee W.-H."/>
            <person name="Kawkins C."/>
            <person name="Kim C.-K."/>
            <person name="Kim J.S."/>
            <person name="Ahn B.O."/>
            <person name="Rhee S.Y."/>
            <person name="Sohng J.K."/>
        </authorList>
    </citation>
    <scope>NUCLEOTIDE SEQUENCE</scope>
    <source>
        <tissue evidence="4">Leaf</tissue>
    </source>
</reference>
<dbReference type="InterPro" id="IPR005135">
    <property type="entry name" value="Endo/exonuclease/phosphatase"/>
</dbReference>
<dbReference type="InterPro" id="IPR012337">
    <property type="entry name" value="RNaseH-like_sf"/>
</dbReference>
<dbReference type="PROSITE" id="PS50158">
    <property type="entry name" value="ZF_CCHC"/>
    <property type="match status" value="1"/>
</dbReference>
<keyword evidence="1" id="KW-0479">Metal-binding</keyword>
<dbReference type="InterPro" id="IPR036691">
    <property type="entry name" value="Endo/exonu/phosph_ase_sf"/>
</dbReference>
<evidence type="ECO:0000313" key="5">
    <source>
        <dbReference type="Proteomes" id="UP000634136"/>
    </source>
</evidence>